<accession>A0A845QCH9</accession>
<evidence type="ECO:0000313" key="2">
    <source>
        <dbReference type="EMBL" id="NBG95926.1"/>
    </source>
</evidence>
<dbReference type="Gene3D" id="1.10.405.20">
    <property type="match status" value="1"/>
</dbReference>
<dbReference type="InterPro" id="IPR002937">
    <property type="entry name" value="Amino_oxidase"/>
</dbReference>
<keyword evidence="3" id="KW-1185">Reference proteome</keyword>
<dbReference type="Proteomes" id="UP000470384">
    <property type="component" value="Unassembled WGS sequence"/>
</dbReference>
<evidence type="ECO:0000313" key="3">
    <source>
        <dbReference type="Proteomes" id="UP000470384"/>
    </source>
</evidence>
<dbReference type="AlphaFoldDB" id="A0A845QCH9"/>
<dbReference type="PANTHER" id="PTHR42923:SF17">
    <property type="entry name" value="AMINE OXIDASE DOMAIN-CONTAINING PROTEIN"/>
    <property type="match status" value="1"/>
</dbReference>
<dbReference type="Gene3D" id="3.50.50.60">
    <property type="entry name" value="FAD/NAD(P)-binding domain"/>
    <property type="match status" value="1"/>
</dbReference>
<dbReference type="PANTHER" id="PTHR42923">
    <property type="entry name" value="PROTOPORPHYRINOGEN OXIDASE"/>
    <property type="match status" value="1"/>
</dbReference>
<feature type="domain" description="Amine oxidase" evidence="1">
    <location>
        <begin position="14"/>
        <end position="284"/>
    </location>
</feature>
<reference evidence="2 3" key="1">
    <citation type="journal article" date="2016" name="Int. J. Syst. Evol. Microbiol.">
        <title>Pyruvatibacter mobilis gen. nov., sp. nov., a marine bacterium from the culture broth of Picochlorum sp. 122.</title>
        <authorList>
            <person name="Wang G."/>
            <person name="Tang M."/>
            <person name="Wu H."/>
            <person name="Dai S."/>
            <person name="Li T."/>
            <person name="Chen C."/>
            <person name="He H."/>
            <person name="Fan J."/>
            <person name="Xiang W."/>
            <person name="Li X."/>
        </authorList>
    </citation>
    <scope>NUCLEOTIDE SEQUENCE [LARGE SCALE GENOMIC DNA]</scope>
    <source>
        <strain evidence="2 3">GYP-11</strain>
    </source>
</reference>
<organism evidence="2 3">
    <name type="scientific">Pyruvatibacter mobilis</name>
    <dbReference type="NCBI Taxonomy" id="1712261"/>
    <lineage>
        <taxon>Bacteria</taxon>
        <taxon>Pseudomonadati</taxon>
        <taxon>Pseudomonadota</taxon>
        <taxon>Alphaproteobacteria</taxon>
        <taxon>Hyphomicrobiales</taxon>
        <taxon>Parvibaculaceae</taxon>
        <taxon>Pyruvatibacter</taxon>
    </lineage>
</organism>
<evidence type="ECO:0000259" key="1">
    <source>
        <dbReference type="Pfam" id="PF01593"/>
    </source>
</evidence>
<dbReference type="GO" id="GO:0016491">
    <property type="term" value="F:oxidoreductase activity"/>
    <property type="evidence" value="ECO:0007669"/>
    <property type="project" value="InterPro"/>
</dbReference>
<comment type="caution">
    <text evidence="2">The sequence shown here is derived from an EMBL/GenBank/DDBJ whole genome shotgun (WGS) entry which is preliminary data.</text>
</comment>
<dbReference type="InterPro" id="IPR050464">
    <property type="entry name" value="Zeta_carotene_desat/Oxidored"/>
</dbReference>
<name>A0A845QCH9_9HYPH</name>
<dbReference type="GeneID" id="300654633"/>
<dbReference type="Pfam" id="PF01593">
    <property type="entry name" value="Amino_oxidase"/>
    <property type="match status" value="1"/>
</dbReference>
<dbReference type="SUPFAM" id="SSF51905">
    <property type="entry name" value="FAD/NAD(P)-binding domain"/>
    <property type="match status" value="1"/>
</dbReference>
<gene>
    <name evidence="2" type="ORF">GTQ45_09295</name>
</gene>
<dbReference type="OrthoDB" id="20837at2"/>
<sequence length="433" mass="48809">MKIAIAGTGISANAAAYTLCREHEVTVYEKNSRIGGHSNTVTVDYDGVEIPVDTGFIVYNELNYPKMTKLFAELGVETEASDMSFAVSTMDGRFEWSGQSVRSVFAQRRNLFSPGFLFMLREIFRFNKIAREDLAAGMAETVSLGDYLRERNFSSRFMRDYLLPMGAAIWSTPASEMMRFPARSFLDFFRNHRLIDHDRPQWRTVTGGSQSYVKKLTAPFADRIRLGTGIAGVTREGNGITVTDTNGQREHFDHLVIGAHSDEALAMLADPSDAEREILGAIRYTPNEVYLHRDPSLMPRRRRTWSAWNYLSPGRLDRGDALSVTYWMNKLQNIDERYPLFVTLNPARPPRPELTFAHITYDHPMFDTAALKAQTEIDTIQGTNNTWYCGAWCGYGFHEDGLSSGLKAAEMLQQAARFTSAKPGLLPFVEAAE</sequence>
<dbReference type="FunFam" id="1.10.405.20:FF:000001">
    <property type="entry name" value="Amine oxidase"/>
    <property type="match status" value="1"/>
</dbReference>
<proteinExistence type="predicted"/>
<protein>
    <submittedName>
        <fullName evidence="2">NAD(P)-binding protein</fullName>
    </submittedName>
</protein>
<dbReference type="RefSeq" id="WP_160587791.1">
    <property type="nucleotide sequence ID" value="NZ_BMHN01000001.1"/>
</dbReference>
<dbReference type="Gene3D" id="3.30.70.1990">
    <property type="match status" value="1"/>
</dbReference>
<dbReference type="EMBL" id="WXYQ01000006">
    <property type="protein sequence ID" value="NBG95926.1"/>
    <property type="molecule type" value="Genomic_DNA"/>
</dbReference>
<dbReference type="InterPro" id="IPR036188">
    <property type="entry name" value="FAD/NAD-bd_sf"/>
</dbReference>